<dbReference type="RefSeq" id="WP_200280907.1">
    <property type="nucleotide sequence ID" value="NZ_JAENII010000011.1"/>
</dbReference>
<dbReference type="Gene3D" id="3.40.250.10">
    <property type="entry name" value="Rhodanese-like domain"/>
    <property type="match status" value="1"/>
</dbReference>
<gene>
    <name evidence="2" type="ORF">JIN81_13960</name>
</gene>
<reference evidence="2" key="1">
    <citation type="submission" date="2021-01" db="EMBL/GenBank/DDBJ databases">
        <title>Modified the classification status of verrucomicrobia.</title>
        <authorList>
            <person name="Feng X."/>
        </authorList>
    </citation>
    <scope>NUCLEOTIDE SEQUENCE</scope>
    <source>
        <strain evidence="2">KCTC 22201</strain>
    </source>
</reference>
<dbReference type="Proteomes" id="UP000658278">
    <property type="component" value="Unassembled WGS sequence"/>
</dbReference>
<dbReference type="Pfam" id="PF00581">
    <property type="entry name" value="Rhodanese"/>
    <property type="match status" value="1"/>
</dbReference>
<keyword evidence="3" id="KW-1185">Reference proteome</keyword>
<dbReference type="PROSITE" id="PS50206">
    <property type="entry name" value="RHODANESE_3"/>
    <property type="match status" value="1"/>
</dbReference>
<name>A0A934REE1_9BACT</name>
<comment type="caution">
    <text evidence="2">The sequence shown here is derived from an EMBL/GenBank/DDBJ whole genome shotgun (WGS) entry which is preliminary data.</text>
</comment>
<dbReference type="InterPro" id="IPR036873">
    <property type="entry name" value="Rhodanese-like_dom_sf"/>
</dbReference>
<evidence type="ECO:0000313" key="3">
    <source>
        <dbReference type="Proteomes" id="UP000658278"/>
    </source>
</evidence>
<feature type="domain" description="Rhodanese" evidence="1">
    <location>
        <begin position="62"/>
        <end position="163"/>
    </location>
</feature>
<evidence type="ECO:0000313" key="2">
    <source>
        <dbReference type="EMBL" id="MBK1828133.1"/>
    </source>
</evidence>
<dbReference type="EMBL" id="JAENII010000011">
    <property type="protein sequence ID" value="MBK1828133.1"/>
    <property type="molecule type" value="Genomic_DNA"/>
</dbReference>
<protein>
    <recommendedName>
        <fullName evidence="1">Rhodanese domain-containing protein</fullName>
    </recommendedName>
</protein>
<proteinExistence type="predicted"/>
<evidence type="ECO:0000259" key="1">
    <source>
        <dbReference type="PROSITE" id="PS50206"/>
    </source>
</evidence>
<dbReference type="InterPro" id="IPR001763">
    <property type="entry name" value="Rhodanese-like_dom"/>
</dbReference>
<accession>A0A934REE1</accession>
<dbReference type="AlphaFoldDB" id="A0A934REE1"/>
<organism evidence="2 3">
    <name type="scientific">Haloferula rosea</name>
    <dbReference type="NCBI Taxonomy" id="490093"/>
    <lineage>
        <taxon>Bacteria</taxon>
        <taxon>Pseudomonadati</taxon>
        <taxon>Verrucomicrobiota</taxon>
        <taxon>Verrucomicrobiia</taxon>
        <taxon>Verrucomicrobiales</taxon>
        <taxon>Verrucomicrobiaceae</taxon>
        <taxon>Haloferula</taxon>
    </lineage>
</organism>
<dbReference type="SUPFAM" id="SSF52821">
    <property type="entry name" value="Rhodanese/Cell cycle control phosphatase"/>
    <property type="match status" value="1"/>
</dbReference>
<sequence length="167" mass="18214">MKSSAQLAVIVGVAVVAGFGHWMVDGRPSGLPEKEFKDSLELGELPPLRDGEVRLEDLQGAQGEGILWVDARRVGRWKRDGLPGSISITSLSEEDLVTQLARHENELFGARMMVIYCDDLNCSLSHELAERLRREFEGLVPSDVRILQGGHVALRAAGLIKNSSSGP</sequence>